<dbReference type="Proteomes" id="UP000013827">
    <property type="component" value="Unassembled WGS sequence"/>
</dbReference>
<dbReference type="RefSeq" id="XP_005776469.1">
    <property type="nucleotide sequence ID" value="XM_005776412.1"/>
</dbReference>
<reference evidence="6" key="1">
    <citation type="journal article" date="2013" name="Nature">
        <title>Pan genome of the phytoplankton Emiliania underpins its global distribution.</title>
        <authorList>
            <person name="Read B.A."/>
            <person name="Kegel J."/>
            <person name="Klute M.J."/>
            <person name="Kuo A."/>
            <person name="Lefebvre S.C."/>
            <person name="Maumus F."/>
            <person name="Mayer C."/>
            <person name="Miller J."/>
            <person name="Monier A."/>
            <person name="Salamov A."/>
            <person name="Young J."/>
            <person name="Aguilar M."/>
            <person name="Claverie J.M."/>
            <person name="Frickenhaus S."/>
            <person name="Gonzalez K."/>
            <person name="Herman E.K."/>
            <person name="Lin Y.C."/>
            <person name="Napier J."/>
            <person name="Ogata H."/>
            <person name="Sarno A.F."/>
            <person name="Shmutz J."/>
            <person name="Schroeder D."/>
            <person name="de Vargas C."/>
            <person name="Verret F."/>
            <person name="von Dassow P."/>
            <person name="Valentin K."/>
            <person name="Van de Peer Y."/>
            <person name="Wheeler G."/>
            <person name="Dacks J.B."/>
            <person name="Delwiche C.F."/>
            <person name="Dyhrman S.T."/>
            <person name="Glockner G."/>
            <person name="John U."/>
            <person name="Richards T."/>
            <person name="Worden A.Z."/>
            <person name="Zhang X."/>
            <person name="Grigoriev I.V."/>
            <person name="Allen A.E."/>
            <person name="Bidle K."/>
            <person name="Borodovsky M."/>
            <person name="Bowler C."/>
            <person name="Brownlee C."/>
            <person name="Cock J.M."/>
            <person name="Elias M."/>
            <person name="Gladyshev V.N."/>
            <person name="Groth M."/>
            <person name="Guda C."/>
            <person name="Hadaegh A."/>
            <person name="Iglesias-Rodriguez M.D."/>
            <person name="Jenkins J."/>
            <person name="Jones B.M."/>
            <person name="Lawson T."/>
            <person name="Leese F."/>
            <person name="Lindquist E."/>
            <person name="Lobanov A."/>
            <person name="Lomsadze A."/>
            <person name="Malik S.B."/>
            <person name="Marsh M.E."/>
            <person name="Mackinder L."/>
            <person name="Mock T."/>
            <person name="Mueller-Roeber B."/>
            <person name="Pagarete A."/>
            <person name="Parker M."/>
            <person name="Probert I."/>
            <person name="Quesneville H."/>
            <person name="Raines C."/>
            <person name="Rensing S.A."/>
            <person name="Riano-Pachon D.M."/>
            <person name="Richier S."/>
            <person name="Rokitta S."/>
            <person name="Shiraiwa Y."/>
            <person name="Soanes D.M."/>
            <person name="van der Giezen M."/>
            <person name="Wahlund T.M."/>
            <person name="Williams B."/>
            <person name="Wilson W."/>
            <person name="Wolfe G."/>
            <person name="Wurch L.L."/>
        </authorList>
    </citation>
    <scope>NUCLEOTIDE SEQUENCE</scope>
</reference>
<dbReference type="InterPro" id="IPR028994">
    <property type="entry name" value="Integrin_alpha_N"/>
</dbReference>
<evidence type="ECO:0000313" key="6">
    <source>
        <dbReference type="Proteomes" id="UP000013827"/>
    </source>
</evidence>
<dbReference type="GO" id="GO:0007165">
    <property type="term" value="P:signal transduction"/>
    <property type="evidence" value="ECO:0007669"/>
    <property type="project" value="InterPro"/>
</dbReference>
<proteinExistence type="predicted"/>
<evidence type="ECO:0000256" key="3">
    <source>
        <dbReference type="SAM" id="SignalP"/>
    </source>
</evidence>
<feature type="transmembrane region" description="Helical" evidence="2">
    <location>
        <begin position="489"/>
        <end position="510"/>
    </location>
</feature>
<dbReference type="InterPro" id="IPR035897">
    <property type="entry name" value="Toll_tir_struct_dom_sf"/>
</dbReference>
<dbReference type="EnsemblProtists" id="EOD24040">
    <property type="protein sequence ID" value="EOD24040"/>
    <property type="gene ID" value="EMIHUDRAFT_207102"/>
</dbReference>
<keyword evidence="2" id="KW-0472">Membrane</keyword>
<feature type="transmembrane region" description="Helical" evidence="2">
    <location>
        <begin position="418"/>
        <end position="438"/>
    </location>
</feature>
<reference evidence="5" key="2">
    <citation type="submission" date="2024-10" db="UniProtKB">
        <authorList>
            <consortium name="EnsemblProtists"/>
        </authorList>
    </citation>
    <scope>IDENTIFICATION</scope>
</reference>
<evidence type="ECO:0000259" key="4">
    <source>
        <dbReference type="Pfam" id="PF13676"/>
    </source>
</evidence>
<dbReference type="AlphaFoldDB" id="A0A0D3JKK5"/>
<dbReference type="SUPFAM" id="SSF69318">
    <property type="entry name" value="Integrin alpha N-terminal domain"/>
    <property type="match status" value="1"/>
</dbReference>
<feature type="transmembrane region" description="Helical" evidence="2">
    <location>
        <begin position="334"/>
        <end position="356"/>
    </location>
</feature>
<dbReference type="SUPFAM" id="SSF52200">
    <property type="entry name" value="Toll/Interleukin receptor TIR domain"/>
    <property type="match status" value="1"/>
</dbReference>
<dbReference type="InterPro" id="IPR000157">
    <property type="entry name" value="TIR_dom"/>
</dbReference>
<dbReference type="Pfam" id="PF13676">
    <property type="entry name" value="TIR_2"/>
    <property type="match status" value="1"/>
</dbReference>
<keyword evidence="2" id="KW-0812">Transmembrane</keyword>
<name>A0A0D3JKK5_EMIH1</name>
<feature type="transmembrane region" description="Helical" evidence="2">
    <location>
        <begin position="230"/>
        <end position="254"/>
    </location>
</feature>
<keyword evidence="1 3" id="KW-0732">Signal</keyword>
<feature type="domain" description="TIR" evidence="4">
    <location>
        <begin position="540"/>
        <end position="624"/>
    </location>
</feature>
<keyword evidence="2" id="KW-1133">Transmembrane helix</keyword>
<feature type="chain" id="PRO_5044252166" description="TIR domain-containing protein" evidence="3">
    <location>
        <begin position="22"/>
        <end position="923"/>
    </location>
</feature>
<feature type="signal peptide" evidence="3">
    <location>
        <begin position="1"/>
        <end position="21"/>
    </location>
</feature>
<dbReference type="PaxDb" id="2903-EOD24040"/>
<dbReference type="HOGENOM" id="CLU_009515_0_0_1"/>
<sequence length="923" mass="99852">MSRGVLLPLSAVLLLLSSLAAEDLPGGSVTLLRTTSVALGDVNGDGKVDIVVANSPAELWYAGVPNQLLLGSAMGGFEEAVTLMGGSLTTLSVALESESQYFDRAQRGCVDCPAAGVRFAILLGIAFAAAGAGVLCYLALTRVAILGRAGARAAHRLARIEFSVGFQPKLKVLVSFYQIGATLGPVYGVRLHESLTRWTNIIDIFRLDVLGLTYPAACLGSMHTRLLITALWPIVAILLGAAALSSHAIAVWLLSGRADIARRDLARATLGRMLYLAIFVVYLVLPSVSRSIFKARLCESYDINVFTGARRSFLVADLDVLCSDDDPVFRGLGAIFWALFGVWPVLAPLTFLALLLSIRPAVRAKRISPLARACRFLWRDYDADFLFWEVFDLARKLFLASLVLFIDQEYGSSKMLRLVVATVVSALFLAALALARPFKRSDDLYLACVANLLLTCCFCLGTVIQLCGEDNDQCYQLVGLNDARRASEFVIGLTAAMLVASLTIIILKAVTAVTAPTLRLVATGRAPILELPSGCHFHGFISHAWGTGQDQTHTVVRQLQLLMPGVRIWLDVDNLDDVGKLEESVADSATFIIFLSAGYFRSWNCRRELYAALASKRPFIVVHEADTAKGGASIQALRDECRESCVEVAPPAYPSYSGPDEVLACVFDEADPIVWVRVHDFQVESLKEIALRMLRHTPYYARHNSELAPGVAVPGEVGPFALSSPITVLVCRDNKGAFDVAREVKAVAREGRGSAATNAEAFTIREADDALERANAAPLQGRAVLLLYLNEKTFLDPSGTVARIVQTAMDRGIAIAPVAEQDPASGGCAFRQFFQQTPQVLQQPPYKLFDTLAVPLYPSSQHRKAATQGVPTRAASYDVQEEADALALHRERVLKSLRPLVKEPTATASTAPAVWAFSRGLSA</sequence>
<feature type="transmembrane region" description="Helical" evidence="2">
    <location>
        <begin position="274"/>
        <end position="293"/>
    </location>
</feature>
<dbReference type="GeneID" id="17269586"/>
<organism evidence="5 6">
    <name type="scientific">Emiliania huxleyi (strain CCMP1516)</name>
    <dbReference type="NCBI Taxonomy" id="280463"/>
    <lineage>
        <taxon>Eukaryota</taxon>
        <taxon>Haptista</taxon>
        <taxon>Haptophyta</taxon>
        <taxon>Prymnesiophyceae</taxon>
        <taxon>Isochrysidales</taxon>
        <taxon>Noelaerhabdaceae</taxon>
        <taxon>Emiliania</taxon>
    </lineage>
</organism>
<evidence type="ECO:0000256" key="1">
    <source>
        <dbReference type="ARBA" id="ARBA00022729"/>
    </source>
</evidence>
<evidence type="ECO:0000256" key="2">
    <source>
        <dbReference type="SAM" id="Phobius"/>
    </source>
</evidence>
<feature type="transmembrane region" description="Helical" evidence="2">
    <location>
        <begin position="444"/>
        <end position="468"/>
    </location>
</feature>
<dbReference type="Gene3D" id="3.40.50.10140">
    <property type="entry name" value="Toll/interleukin-1 receptor homology (TIR) domain"/>
    <property type="match status" value="1"/>
</dbReference>
<dbReference type="Pfam" id="PF01839">
    <property type="entry name" value="FG-GAP"/>
    <property type="match status" value="1"/>
</dbReference>
<keyword evidence="6" id="KW-1185">Reference proteome</keyword>
<dbReference type="InterPro" id="IPR013517">
    <property type="entry name" value="FG-GAP"/>
</dbReference>
<evidence type="ECO:0000313" key="5">
    <source>
        <dbReference type="EnsemblProtists" id="EOD24040"/>
    </source>
</evidence>
<feature type="transmembrane region" description="Helical" evidence="2">
    <location>
        <begin position="119"/>
        <end position="140"/>
    </location>
</feature>
<protein>
    <recommendedName>
        <fullName evidence="4">TIR domain-containing protein</fullName>
    </recommendedName>
</protein>
<accession>A0A0D3JKK5</accession>
<dbReference type="KEGG" id="ehx:EMIHUDRAFT_207102"/>